<evidence type="ECO:0000313" key="2">
    <source>
        <dbReference type="Proteomes" id="UP001202328"/>
    </source>
</evidence>
<protein>
    <recommendedName>
        <fullName evidence="3">Yippee domain-containing protein</fullName>
    </recommendedName>
</protein>
<sequence>MAIEEARARLQGLRISDDSTKVVVPTKIEEAGRKYCCATCYNSYGRVTHVASERRVKPEPNLYLPGRTKGQINYYIFASLINSSRVDTGMAYHAGLRKFNTVCSFCGDIVGWHFTAKRDDSPEDWNLDKVVLLDEEEKIADARDRNVNTGMPRMTYLQLQDPMEYGHFQI</sequence>
<reference evidence="1" key="1">
    <citation type="submission" date="2022-04" db="EMBL/GenBank/DDBJ databases">
        <title>A functionally conserved STORR gene fusion in Papaver species that diverged 16.8 million years ago.</title>
        <authorList>
            <person name="Catania T."/>
        </authorList>
    </citation>
    <scope>NUCLEOTIDE SEQUENCE</scope>
    <source>
        <strain evidence="1">S-188037</strain>
    </source>
</reference>
<keyword evidence="2" id="KW-1185">Reference proteome</keyword>
<dbReference type="AlphaFoldDB" id="A0AAD4XPG0"/>
<organism evidence="1 2">
    <name type="scientific">Papaver atlanticum</name>
    <dbReference type="NCBI Taxonomy" id="357466"/>
    <lineage>
        <taxon>Eukaryota</taxon>
        <taxon>Viridiplantae</taxon>
        <taxon>Streptophyta</taxon>
        <taxon>Embryophyta</taxon>
        <taxon>Tracheophyta</taxon>
        <taxon>Spermatophyta</taxon>
        <taxon>Magnoliopsida</taxon>
        <taxon>Ranunculales</taxon>
        <taxon>Papaveraceae</taxon>
        <taxon>Papaveroideae</taxon>
        <taxon>Papaver</taxon>
    </lineage>
</organism>
<evidence type="ECO:0000313" key="1">
    <source>
        <dbReference type="EMBL" id="KAI3930503.1"/>
    </source>
</evidence>
<name>A0AAD4XPG0_9MAGN</name>
<accession>A0AAD4XPG0</accession>
<comment type="caution">
    <text evidence="1">The sequence shown here is derived from an EMBL/GenBank/DDBJ whole genome shotgun (WGS) entry which is preliminary data.</text>
</comment>
<dbReference type="EMBL" id="JAJJMB010007362">
    <property type="protein sequence ID" value="KAI3930503.1"/>
    <property type="molecule type" value="Genomic_DNA"/>
</dbReference>
<evidence type="ECO:0008006" key="3">
    <source>
        <dbReference type="Google" id="ProtNLM"/>
    </source>
</evidence>
<gene>
    <name evidence="1" type="ORF">MKW98_022152</name>
</gene>
<proteinExistence type="predicted"/>
<dbReference type="Proteomes" id="UP001202328">
    <property type="component" value="Unassembled WGS sequence"/>
</dbReference>